<evidence type="ECO:0000259" key="2">
    <source>
        <dbReference type="Pfam" id="PF01965"/>
    </source>
</evidence>
<keyword evidence="1" id="KW-0732">Signal</keyword>
<sequence precursor="true">MNRREFILAGGAVFAAGLSPKLFAASPTSNQIQQHLPSGDQPQAPLKVLALVFDDYETLDLHGPLEMLGHLPSVEITLIGPQSIVRSYQGPRVVADRQLDEVVECDLLLVPGGMGTRKLVDDTRLLDWLRRQVKVSNKVFSVCTGAALLAKADLLDGVSATTNKMAYTWVTGLNDKVIWQPSARWVDDGRFLTSSGVSAGIDAALFYIAQTYGEAQARKIETLTEYQWNSDADKDPYAVIS</sequence>
<dbReference type="eggNOG" id="COG0693">
    <property type="taxonomic scope" value="Bacteria"/>
</dbReference>
<accession>A3QJ87</accession>
<feature type="domain" description="DJ-1/PfpI" evidence="2">
    <location>
        <begin position="47"/>
        <end position="206"/>
    </location>
</feature>
<dbReference type="KEGG" id="slo:Shew_3669"/>
<dbReference type="InterPro" id="IPR029062">
    <property type="entry name" value="Class_I_gatase-like"/>
</dbReference>
<dbReference type="STRING" id="323850.Shew_3669"/>
<evidence type="ECO:0000313" key="3">
    <source>
        <dbReference type="EMBL" id="ABO25535.1"/>
    </source>
</evidence>
<dbReference type="EMBL" id="CP000606">
    <property type="protein sequence ID" value="ABO25535.1"/>
    <property type="molecule type" value="Genomic_DNA"/>
</dbReference>
<dbReference type="Pfam" id="PF01965">
    <property type="entry name" value="DJ-1_PfpI"/>
    <property type="match status" value="1"/>
</dbReference>
<dbReference type="PANTHER" id="PTHR43130:SF15">
    <property type="entry name" value="THIJ_PFPI FAMILY PROTEIN (AFU_ORTHOLOGUE AFUA_5G14240)"/>
    <property type="match status" value="1"/>
</dbReference>
<dbReference type="RefSeq" id="WP_011867463.1">
    <property type="nucleotide sequence ID" value="NC_009092.1"/>
</dbReference>
<dbReference type="HOGENOM" id="CLU_000445_44_8_6"/>
<dbReference type="InterPro" id="IPR002818">
    <property type="entry name" value="DJ-1/PfpI"/>
</dbReference>
<feature type="signal peptide" evidence="1">
    <location>
        <begin position="1"/>
        <end position="24"/>
    </location>
</feature>
<proteinExistence type="predicted"/>
<dbReference type="AlphaFoldDB" id="A3QJ87"/>
<dbReference type="Gene3D" id="3.40.50.880">
    <property type="match status" value="1"/>
</dbReference>
<reference evidence="3 4" key="1">
    <citation type="submission" date="2007-03" db="EMBL/GenBank/DDBJ databases">
        <title>Complete sequence of Shewanella loihica PV-4.</title>
        <authorList>
            <consortium name="US DOE Joint Genome Institute"/>
            <person name="Copeland A."/>
            <person name="Lucas S."/>
            <person name="Lapidus A."/>
            <person name="Barry K."/>
            <person name="Detter J.C."/>
            <person name="Glavina del Rio T."/>
            <person name="Hammon N."/>
            <person name="Israni S."/>
            <person name="Dalin E."/>
            <person name="Tice H."/>
            <person name="Pitluck S."/>
            <person name="Chain P."/>
            <person name="Malfatti S."/>
            <person name="Shin M."/>
            <person name="Vergez L."/>
            <person name="Schmutz J."/>
            <person name="Larimer F."/>
            <person name="Land M."/>
            <person name="Hauser L."/>
            <person name="Kyrpides N."/>
            <person name="Mikhailova N."/>
            <person name="Romine M.F."/>
            <person name="Serres G."/>
            <person name="Fredrickson J."/>
            <person name="Tiedje J."/>
            <person name="Richardson P."/>
        </authorList>
    </citation>
    <scope>NUCLEOTIDE SEQUENCE [LARGE SCALE GENOMIC DNA]</scope>
    <source>
        <strain evidence="4">ATCC BAA-1088 / PV-4</strain>
    </source>
</reference>
<keyword evidence="4" id="KW-1185">Reference proteome</keyword>
<name>A3QJ87_SHELP</name>
<evidence type="ECO:0000313" key="4">
    <source>
        <dbReference type="Proteomes" id="UP000001558"/>
    </source>
</evidence>
<dbReference type="CDD" id="cd03139">
    <property type="entry name" value="GATase1_PfpI_2"/>
    <property type="match status" value="1"/>
</dbReference>
<dbReference type="InterPro" id="IPR052158">
    <property type="entry name" value="INH-QAR"/>
</dbReference>
<protein>
    <submittedName>
        <fullName evidence="3">ThiJ/PfpI domain protein</fullName>
    </submittedName>
</protein>
<gene>
    <name evidence="3" type="ordered locus">Shew_3669</name>
</gene>
<feature type="chain" id="PRO_5002658143" evidence="1">
    <location>
        <begin position="25"/>
        <end position="241"/>
    </location>
</feature>
<dbReference type="OrthoDB" id="9803764at2"/>
<evidence type="ECO:0000256" key="1">
    <source>
        <dbReference type="SAM" id="SignalP"/>
    </source>
</evidence>
<organism evidence="3 4">
    <name type="scientific">Shewanella loihica (strain ATCC BAA-1088 / PV-4)</name>
    <dbReference type="NCBI Taxonomy" id="323850"/>
    <lineage>
        <taxon>Bacteria</taxon>
        <taxon>Pseudomonadati</taxon>
        <taxon>Pseudomonadota</taxon>
        <taxon>Gammaproteobacteria</taxon>
        <taxon>Alteromonadales</taxon>
        <taxon>Shewanellaceae</taxon>
        <taxon>Shewanella</taxon>
    </lineage>
</organism>
<dbReference type="Proteomes" id="UP000001558">
    <property type="component" value="Chromosome"/>
</dbReference>
<dbReference type="SUPFAM" id="SSF52317">
    <property type="entry name" value="Class I glutamine amidotransferase-like"/>
    <property type="match status" value="1"/>
</dbReference>
<dbReference type="PANTHER" id="PTHR43130">
    <property type="entry name" value="ARAC-FAMILY TRANSCRIPTIONAL REGULATOR"/>
    <property type="match status" value="1"/>
</dbReference>